<reference evidence="1" key="2">
    <citation type="journal article" date="2022" name="New Phytol.">
        <title>Evolutionary transition to the ectomycorrhizal habit in the genomes of a hyperdiverse lineage of mushroom-forming fungi.</title>
        <authorList>
            <person name="Looney B."/>
            <person name="Miyauchi S."/>
            <person name="Morin E."/>
            <person name="Drula E."/>
            <person name="Courty P.E."/>
            <person name="Kohler A."/>
            <person name="Kuo A."/>
            <person name="LaButti K."/>
            <person name="Pangilinan J."/>
            <person name="Lipzen A."/>
            <person name="Riley R."/>
            <person name="Andreopoulos W."/>
            <person name="He G."/>
            <person name="Johnson J."/>
            <person name="Nolan M."/>
            <person name="Tritt A."/>
            <person name="Barry K.W."/>
            <person name="Grigoriev I.V."/>
            <person name="Nagy L.G."/>
            <person name="Hibbett D."/>
            <person name="Henrissat B."/>
            <person name="Matheny P.B."/>
            <person name="Labbe J."/>
            <person name="Martin F.M."/>
        </authorList>
    </citation>
    <scope>NUCLEOTIDE SEQUENCE</scope>
    <source>
        <strain evidence="1">FP105234-sp</strain>
    </source>
</reference>
<proteinExistence type="predicted"/>
<accession>A0ACB8SCI9</accession>
<evidence type="ECO:0000313" key="2">
    <source>
        <dbReference type="Proteomes" id="UP000814033"/>
    </source>
</evidence>
<dbReference type="Proteomes" id="UP000814033">
    <property type="component" value="Unassembled WGS sequence"/>
</dbReference>
<gene>
    <name evidence="1" type="ORF">FA95DRAFT_1551741</name>
</gene>
<dbReference type="EMBL" id="MU275838">
    <property type="protein sequence ID" value="KAI0053962.1"/>
    <property type="molecule type" value="Genomic_DNA"/>
</dbReference>
<name>A0ACB8SCI9_9AGAM</name>
<protein>
    <submittedName>
        <fullName evidence="1">Uncharacterized protein</fullName>
    </submittedName>
</protein>
<evidence type="ECO:0000313" key="1">
    <source>
        <dbReference type="EMBL" id="KAI0053962.1"/>
    </source>
</evidence>
<organism evidence="1 2">
    <name type="scientific">Auriscalpium vulgare</name>
    <dbReference type="NCBI Taxonomy" id="40419"/>
    <lineage>
        <taxon>Eukaryota</taxon>
        <taxon>Fungi</taxon>
        <taxon>Dikarya</taxon>
        <taxon>Basidiomycota</taxon>
        <taxon>Agaricomycotina</taxon>
        <taxon>Agaricomycetes</taxon>
        <taxon>Russulales</taxon>
        <taxon>Auriscalpiaceae</taxon>
        <taxon>Auriscalpium</taxon>
    </lineage>
</organism>
<sequence length="603" mass="67879">MHTDEIQVAALDEEIERRRKSLRDLRGYRNEHTAISHLLPEILSQIFRLSCAQAEEESNGLWNVIAYHRRRDSLRKRYRGAWQAILLSHVSRRWRGVARDDPHLWATIFIPSEKWCVRMLARSKDAPLQIRLTLPSDKDAARPASRAEAQLRSARRVFQHIPRIEHLTLNCPPGAITESALRLLCTPAPSMRTFHVSNLLRIAGPIPRPTGTLPDDLFGGAAKLTELRVTDYEINWTSTLFMGGNIVRLAIARNPKWKESSMNNLLDLLARMPRLRSLDLQSLIPSVEPTGEPLVELPSLVEFCLIDDLQDCLNLVKCIKRIPKTCIMHIQTNESGHPPALESNILEMLQFAAPFCEDTRTMGFTGYSSADAYYGYVACWPTVLCKPSEFLRQAIGGTSKFSLSFKGASSTVLGPLPRWLQRIATILPVGDVKTVSYEGVDQDDYHLASWPEVFARLEKTETFRVNSQMLAILLNLSVSHADPFAFLPNLHTFMFADVVLTAALFDKLKRFLTARTGAIKAIAFAYSMFLDAQIAELRQFVRVEMPGDQSARAIPVADLFGEDAVGETEFLDPHMAYSAAQHDVGLDHENWGNPFGDDDNDSF</sequence>
<keyword evidence="2" id="KW-1185">Reference proteome</keyword>
<reference evidence="1" key="1">
    <citation type="submission" date="2021-02" db="EMBL/GenBank/DDBJ databases">
        <authorList>
            <consortium name="DOE Joint Genome Institute"/>
            <person name="Ahrendt S."/>
            <person name="Looney B.P."/>
            <person name="Miyauchi S."/>
            <person name="Morin E."/>
            <person name="Drula E."/>
            <person name="Courty P.E."/>
            <person name="Chicoki N."/>
            <person name="Fauchery L."/>
            <person name="Kohler A."/>
            <person name="Kuo A."/>
            <person name="Labutti K."/>
            <person name="Pangilinan J."/>
            <person name="Lipzen A."/>
            <person name="Riley R."/>
            <person name="Andreopoulos W."/>
            <person name="He G."/>
            <person name="Johnson J."/>
            <person name="Barry K.W."/>
            <person name="Grigoriev I.V."/>
            <person name="Nagy L."/>
            <person name="Hibbett D."/>
            <person name="Henrissat B."/>
            <person name="Matheny P.B."/>
            <person name="Labbe J."/>
            <person name="Martin F."/>
        </authorList>
    </citation>
    <scope>NUCLEOTIDE SEQUENCE</scope>
    <source>
        <strain evidence="1">FP105234-sp</strain>
    </source>
</reference>
<comment type="caution">
    <text evidence="1">The sequence shown here is derived from an EMBL/GenBank/DDBJ whole genome shotgun (WGS) entry which is preliminary data.</text>
</comment>